<feature type="region of interest" description="Disordered" evidence="1">
    <location>
        <begin position="16"/>
        <end position="49"/>
    </location>
</feature>
<dbReference type="Proteomes" id="UP000694416">
    <property type="component" value="Unplaced"/>
</dbReference>
<organism evidence="2 3">
    <name type="scientific">Piliocolobus tephrosceles</name>
    <name type="common">Ugandan red Colobus</name>
    <dbReference type="NCBI Taxonomy" id="591936"/>
    <lineage>
        <taxon>Eukaryota</taxon>
        <taxon>Metazoa</taxon>
        <taxon>Chordata</taxon>
        <taxon>Craniata</taxon>
        <taxon>Vertebrata</taxon>
        <taxon>Euteleostomi</taxon>
        <taxon>Mammalia</taxon>
        <taxon>Eutheria</taxon>
        <taxon>Euarchontoglires</taxon>
        <taxon>Primates</taxon>
        <taxon>Haplorrhini</taxon>
        <taxon>Catarrhini</taxon>
        <taxon>Cercopithecidae</taxon>
        <taxon>Colobinae</taxon>
        <taxon>Piliocolobus</taxon>
    </lineage>
</organism>
<reference evidence="2" key="1">
    <citation type="submission" date="2025-08" db="UniProtKB">
        <authorList>
            <consortium name="Ensembl"/>
        </authorList>
    </citation>
    <scope>IDENTIFICATION</scope>
</reference>
<reference evidence="2" key="2">
    <citation type="submission" date="2025-09" db="UniProtKB">
        <authorList>
            <consortium name="Ensembl"/>
        </authorList>
    </citation>
    <scope>IDENTIFICATION</scope>
</reference>
<protein>
    <submittedName>
        <fullName evidence="2">Uncharacterized protein</fullName>
    </submittedName>
</protein>
<evidence type="ECO:0000313" key="3">
    <source>
        <dbReference type="Proteomes" id="UP000694416"/>
    </source>
</evidence>
<name>A0A8C9H4A1_9PRIM</name>
<dbReference type="PANTHER" id="PTHR16236:SF0">
    <property type="entry name" value="TRANSMEMBRANE PROTEIN 160"/>
    <property type="match status" value="1"/>
</dbReference>
<dbReference type="AlphaFoldDB" id="A0A8C9H4A1"/>
<dbReference type="PANTHER" id="PTHR16236">
    <property type="entry name" value="TRANSMEMBRANE PROTEIN 160"/>
    <property type="match status" value="1"/>
</dbReference>
<proteinExistence type="predicted"/>
<sequence length="93" mass="10074">TSQVWWRAPVVSATREAEAGEWHKPGRWTGSAQGSFAPGHGPLNRASPPPVSELDCAGATLLRKAHETAFFPWFRNSLLASGIGHQGYLLHAE</sequence>
<keyword evidence="3" id="KW-1185">Reference proteome</keyword>
<accession>A0A8C9H4A1</accession>
<evidence type="ECO:0000256" key="1">
    <source>
        <dbReference type="SAM" id="MobiDB-lite"/>
    </source>
</evidence>
<dbReference type="Ensembl" id="ENSPTET00000022500.1">
    <property type="protein sequence ID" value="ENSPTEP00000015048.1"/>
    <property type="gene ID" value="ENSPTEG00000016752.1"/>
</dbReference>
<evidence type="ECO:0000313" key="2">
    <source>
        <dbReference type="Ensembl" id="ENSPTEP00000015048.1"/>
    </source>
</evidence>
<dbReference type="InterPro" id="IPR026801">
    <property type="entry name" value="TMEM160"/>
</dbReference>